<evidence type="ECO:0000256" key="1">
    <source>
        <dbReference type="SAM" id="SignalP"/>
    </source>
</evidence>
<name>A0ABU0IRW6_9CAUL</name>
<dbReference type="EMBL" id="JAUSVS010000004">
    <property type="protein sequence ID" value="MDQ0464757.1"/>
    <property type="molecule type" value="Genomic_DNA"/>
</dbReference>
<comment type="caution">
    <text evidence="2">The sequence shown here is derived from an EMBL/GenBank/DDBJ whole genome shotgun (WGS) entry which is preliminary data.</text>
</comment>
<protein>
    <submittedName>
        <fullName evidence="2">Uncharacterized protein</fullName>
    </submittedName>
</protein>
<keyword evidence="3" id="KW-1185">Reference proteome</keyword>
<feature type="signal peptide" evidence="1">
    <location>
        <begin position="1"/>
        <end position="24"/>
    </location>
</feature>
<keyword evidence="1" id="KW-0732">Signal</keyword>
<gene>
    <name evidence="2" type="ORF">QO010_002541</name>
</gene>
<evidence type="ECO:0000313" key="3">
    <source>
        <dbReference type="Proteomes" id="UP001228905"/>
    </source>
</evidence>
<organism evidence="2 3">
    <name type="scientific">Caulobacter ginsengisoli</name>
    <dbReference type="NCBI Taxonomy" id="400775"/>
    <lineage>
        <taxon>Bacteria</taxon>
        <taxon>Pseudomonadati</taxon>
        <taxon>Pseudomonadota</taxon>
        <taxon>Alphaproteobacteria</taxon>
        <taxon>Caulobacterales</taxon>
        <taxon>Caulobacteraceae</taxon>
        <taxon>Caulobacter</taxon>
    </lineage>
</organism>
<reference evidence="2 3" key="1">
    <citation type="submission" date="2023-07" db="EMBL/GenBank/DDBJ databases">
        <title>Genomic Encyclopedia of Type Strains, Phase IV (KMG-IV): sequencing the most valuable type-strain genomes for metagenomic binning, comparative biology and taxonomic classification.</title>
        <authorList>
            <person name="Goeker M."/>
        </authorList>
    </citation>
    <scope>NUCLEOTIDE SEQUENCE [LARGE SCALE GENOMIC DNA]</scope>
    <source>
        <strain evidence="2 3">DSM 18695</strain>
    </source>
</reference>
<accession>A0ABU0IRW6</accession>
<feature type="chain" id="PRO_5045252207" evidence="1">
    <location>
        <begin position="25"/>
        <end position="121"/>
    </location>
</feature>
<proteinExistence type="predicted"/>
<dbReference type="Proteomes" id="UP001228905">
    <property type="component" value="Unassembled WGS sequence"/>
</dbReference>
<evidence type="ECO:0000313" key="2">
    <source>
        <dbReference type="EMBL" id="MDQ0464757.1"/>
    </source>
</evidence>
<sequence>MTFRPLLLAATALAAVVSLSQANASPAADQWLAGARGQIQARLTAAGLTDPVAVQIKVSTDPRGYALQLTGGNRDDQAAAGAALKGLKFASPPDELLGRKVTFRLGEPQTIAAAGAKTDGR</sequence>
<dbReference type="RefSeq" id="WP_307349645.1">
    <property type="nucleotide sequence ID" value="NZ_JAUSVS010000004.1"/>
</dbReference>